<dbReference type="Gene3D" id="1.25.40.10">
    <property type="entry name" value="Tetratricopeptide repeat domain"/>
    <property type="match status" value="1"/>
</dbReference>
<dbReference type="InterPro" id="IPR019734">
    <property type="entry name" value="TPR_rpt"/>
</dbReference>
<evidence type="ECO:0000313" key="4">
    <source>
        <dbReference type="Proteomes" id="UP000317977"/>
    </source>
</evidence>
<dbReference type="Pfam" id="PF13432">
    <property type="entry name" value="TPR_16"/>
    <property type="match status" value="1"/>
</dbReference>
<dbReference type="Proteomes" id="UP000317977">
    <property type="component" value="Unassembled WGS sequence"/>
</dbReference>
<keyword evidence="1" id="KW-0802">TPR repeat</keyword>
<dbReference type="AlphaFoldDB" id="A0A5C6EN51"/>
<dbReference type="RefSeq" id="WP_246151814.1">
    <property type="nucleotide sequence ID" value="NZ_SJPX01000004.1"/>
</dbReference>
<dbReference type="PROSITE" id="PS50005">
    <property type="entry name" value="TPR"/>
    <property type="match status" value="1"/>
</dbReference>
<evidence type="ECO:0008006" key="5">
    <source>
        <dbReference type="Google" id="ProtNLM"/>
    </source>
</evidence>
<name>A0A5C6EN51_9BACT</name>
<proteinExistence type="predicted"/>
<organism evidence="3 4">
    <name type="scientific">Rubripirellula reticaptiva</name>
    <dbReference type="NCBI Taxonomy" id="2528013"/>
    <lineage>
        <taxon>Bacteria</taxon>
        <taxon>Pseudomonadati</taxon>
        <taxon>Planctomycetota</taxon>
        <taxon>Planctomycetia</taxon>
        <taxon>Pirellulales</taxon>
        <taxon>Pirellulaceae</taxon>
        <taxon>Rubripirellula</taxon>
    </lineage>
</organism>
<keyword evidence="2" id="KW-0732">Signal</keyword>
<accession>A0A5C6EN51</accession>
<feature type="signal peptide" evidence="2">
    <location>
        <begin position="1"/>
        <end position="31"/>
    </location>
</feature>
<gene>
    <name evidence="3" type="ORF">Poly59_44650</name>
</gene>
<reference evidence="3 4" key="1">
    <citation type="submission" date="2019-02" db="EMBL/GenBank/DDBJ databases">
        <title>Deep-cultivation of Planctomycetes and their phenomic and genomic characterization uncovers novel biology.</title>
        <authorList>
            <person name="Wiegand S."/>
            <person name="Jogler M."/>
            <person name="Boedeker C."/>
            <person name="Pinto D."/>
            <person name="Vollmers J."/>
            <person name="Rivas-Marin E."/>
            <person name="Kohn T."/>
            <person name="Peeters S.H."/>
            <person name="Heuer A."/>
            <person name="Rast P."/>
            <person name="Oberbeckmann S."/>
            <person name="Bunk B."/>
            <person name="Jeske O."/>
            <person name="Meyerdierks A."/>
            <person name="Storesund J.E."/>
            <person name="Kallscheuer N."/>
            <person name="Luecker S."/>
            <person name="Lage O.M."/>
            <person name="Pohl T."/>
            <person name="Merkel B.J."/>
            <person name="Hornburger P."/>
            <person name="Mueller R.-W."/>
            <person name="Bruemmer F."/>
            <person name="Labrenz M."/>
            <person name="Spormann A.M."/>
            <person name="Op Den Camp H."/>
            <person name="Overmann J."/>
            <person name="Amann R."/>
            <person name="Jetten M.S.M."/>
            <person name="Mascher T."/>
            <person name="Medema M.H."/>
            <person name="Devos D.P."/>
            <person name="Kaster A.-K."/>
            <person name="Ovreas L."/>
            <person name="Rohde M."/>
            <person name="Galperin M.Y."/>
            <person name="Jogler C."/>
        </authorList>
    </citation>
    <scope>NUCLEOTIDE SEQUENCE [LARGE SCALE GENOMIC DNA]</scope>
    <source>
        <strain evidence="3 4">Poly59</strain>
    </source>
</reference>
<protein>
    <recommendedName>
        <fullName evidence="5">Tetratricopeptide repeat protein</fullName>
    </recommendedName>
</protein>
<keyword evidence="4" id="KW-1185">Reference proteome</keyword>
<sequence precursor="true">MRKTQCSRGRWSFLTAVAFMIFVGFASPAPAATATEMLEKGIYTEETVGDLEAAIQVYEKVVGQGKDSIKAAAEAQFRIGVCFEKQGKADLAAKAFQAVIDNFPTATEFVSQAKSRLPGDPELLAVPWGDGDETQYELKLQNGMGIGTQIWRVAKSQLNGNPVWECNTWQVISINGQKHISQVFADPKTFAPIESTWSHTLLGKAKADYGKGEVTIRMAGKDEPTTLKIDGTNFDNEQGSEVFRRLPLSVGYKTSMSVVSSLGSAKVSLGIEVTKLETIEVPAGKFECFRMQIDIGQTFWISNDAHRYIVRFEAGGASGDLIRASKLDKGEATKLDFEGVTAVVPAGWFSYSPSNSGASKTKKMYLIDPECVGDTRIEVGPLSSIKSKHDSPSAWMQNALDEYKEHMQGFTIGKDGIRTMKIGDLDAAVAEIEFVDGKRKMKGRRICVFGESTAANIGYMAETDKFQSLAKPFQTIVDSMKVK</sequence>
<dbReference type="EMBL" id="SJPX01000004">
    <property type="protein sequence ID" value="TWU49840.1"/>
    <property type="molecule type" value="Genomic_DNA"/>
</dbReference>
<evidence type="ECO:0000256" key="1">
    <source>
        <dbReference type="PROSITE-ProRule" id="PRU00339"/>
    </source>
</evidence>
<dbReference type="InterPro" id="IPR021457">
    <property type="entry name" value="DUF3108"/>
</dbReference>
<dbReference type="Pfam" id="PF11306">
    <property type="entry name" value="DUF3108"/>
    <property type="match status" value="1"/>
</dbReference>
<comment type="caution">
    <text evidence="3">The sequence shown here is derived from an EMBL/GenBank/DDBJ whole genome shotgun (WGS) entry which is preliminary data.</text>
</comment>
<evidence type="ECO:0000256" key="2">
    <source>
        <dbReference type="SAM" id="SignalP"/>
    </source>
</evidence>
<dbReference type="SUPFAM" id="SSF48452">
    <property type="entry name" value="TPR-like"/>
    <property type="match status" value="1"/>
</dbReference>
<evidence type="ECO:0000313" key="3">
    <source>
        <dbReference type="EMBL" id="TWU49840.1"/>
    </source>
</evidence>
<dbReference type="InterPro" id="IPR011990">
    <property type="entry name" value="TPR-like_helical_dom_sf"/>
</dbReference>
<feature type="repeat" description="TPR" evidence="1">
    <location>
        <begin position="73"/>
        <end position="106"/>
    </location>
</feature>
<feature type="chain" id="PRO_5022992959" description="Tetratricopeptide repeat protein" evidence="2">
    <location>
        <begin position="32"/>
        <end position="483"/>
    </location>
</feature>